<keyword evidence="2" id="KW-0489">Methyltransferase</keyword>
<gene>
    <name evidence="2" type="ORF">MM415B01616_0007</name>
</gene>
<sequence>MADYVRQDVVKAAEQYIASYSSGAAPPALEAKPVQAPVNGDGYTVEQVQSAANAFILYNQHLKAPTDIPEPAPQPDVEAPSPIPGVQSVIRSLSLPTREEEIAALGSGGDITVEARAPRDLLGVPQKAGPLSGRDIIEGVEEQMFGSMHEKLDALQGVAYKFLDPATFGLVKLLLTKTQQEEMEGKIPDDVLSTIVGEAAHLAGFITGGPMQIAKIGGKAAAKVLSKIVKDPKVLGWIMKTGGSAVQLGTATAISDITDIGDLRANLEQFTSGTIMGAVFAGSSLANFEKIPAISKIIRQVGGRALLNIAGMYEDPVSAFANWDEMTKEERGQAVYDELINSYFLWRGASPKKVSAAIDIEGIFKANKARNKILEKEGAGYRLPETAKEINSFLTAYKEKTDPMREEGALEKRFGKTLVPQPPSFPKAMEGVEGLYQEQAKIPPMFTKGEEPAVVEPPKKRITVTNDTETGQVTVDVGDTEVVFQNKVGSETKEQPKLGFKAGEEDLEGYERTKHWKFIPKDQENWQRVMDVTNGKGIRPDKDPQNPGKWLDLNEFKENIPQPLRNYKTGLAMDDVVHHLKAEGYRLPDDTPDSLYGFLAEKRRVSSERERYAEKEEDFRLEQEMLNEPIKTPVEGDFEQGRLFIEDVKKETKKGKVAEGLMETFRTQEGMEDSVRKLTGLGYDVEFGPYSAEKFYVKPTAKKSAAKGKATHKSLFTGEMITAENLPSAQRGLDFEETGKLDFGKKEPSPESPWQTYGKETPTERFTRIETAKEAREEYERLAKESPVKGEEPAIGLQVEVSTAYPKAGPKERRLSDPKADASWRAGKKNLDIKAPLAVRVKDALIRFKHYATRVYPSVSEREAPEFYESTRQIANVQNATFDQAMRAKYKEIDSFRKDPYRYDLYGQKEFFEGWREEYEIARKAKRPASVPLEFPEAFVKSELAKIDAELKNYPELEKAGDLRKAHWRMVSQDNIDAWKAIGRDVSGRFKREHYIHHSVLEMENPESAVMRAWANRLQYPAKKGYERGRTGYKGLINTDYLEAEMNVLPQVMYDTKYAKYLKKMMDEYDIYERLRDEAKDKGLDTKTRAWIKELIPEGYVEYDMGKFYRPIEYLEYTSAQKMLDAVFEDAMEGEPSRAPGGPKKKTAVIIGKYRPWIVEKKMADAFERQWKTQEKPNEFVEQYQKVHRGLKKWLLLSPEKALKYNFRNQTGDLEGTIMANPRAMKHFMESFKILYDGVILGKDITDPKARDWIYERGGMRTTLQAQELNDIRTNKLFKELYAAAEKGDANVFEKVWKGYWRNIQKWSDFREAILRLANYKEYMDQMEDPKSGGKPKNFGASDPKVIMGLKDIRDRAARMANANIGSYDQVTALGQALRQNFLSFWSWKERNMAKNYQLLRNVFRDDPDKVRKLGGKWMDRVGFAAKKSLFVLYRAGLLAVKAHILWDGFMLLNKAVEELGLLSGAGGKSGYVPDSLQERPHFRLFESKEPLEGDVRDRLENHFFDEFTIVSDADAKKGVEPMLMEEAFGGALDKPELEEAGDIGYIPYLGAYSDLFDWVGGDPYGLAADLINGKISLKDAINEAISGPVNVLVQAVTPLAKAPIEAFILKEQVYPDYRDRRQIKSTAIHLLRTLGLDDEFSALAGKVGKPYDGTKALWNKMNLKEQAYHETIDDIREWAGKFGGVSGPGEKSPRSADLYAMRQALRFGNAKVAEKYYQKYAAWYQMQVDDPSIKRDQADADASVKRGVVSGLENLAPLAFAGSKANARGFLAQATKEQREKLLMAYYHYFDMVLDSERTAKEAGGKLKDAFNK</sequence>
<evidence type="ECO:0000313" key="2">
    <source>
        <dbReference type="EMBL" id="QJA57608.1"/>
    </source>
</evidence>
<accession>A0A6M3IKE5</accession>
<protein>
    <submittedName>
        <fullName evidence="2">Putative methyltransferase</fullName>
    </submittedName>
</protein>
<name>A0A6M3IKE5_9ZZZZ</name>
<proteinExistence type="predicted"/>
<dbReference type="GO" id="GO:0008168">
    <property type="term" value="F:methyltransferase activity"/>
    <property type="evidence" value="ECO:0007669"/>
    <property type="project" value="UniProtKB-KW"/>
</dbReference>
<feature type="region of interest" description="Disordered" evidence="1">
    <location>
        <begin position="740"/>
        <end position="762"/>
    </location>
</feature>
<organism evidence="2">
    <name type="scientific">viral metagenome</name>
    <dbReference type="NCBI Taxonomy" id="1070528"/>
    <lineage>
        <taxon>unclassified sequences</taxon>
        <taxon>metagenomes</taxon>
        <taxon>organismal metagenomes</taxon>
    </lineage>
</organism>
<keyword evidence="2" id="KW-0808">Transferase</keyword>
<dbReference type="EMBL" id="MT141283">
    <property type="protein sequence ID" value="QJA57608.1"/>
    <property type="molecule type" value="Genomic_DNA"/>
</dbReference>
<feature type="compositionally biased region" description="Basic and acidic residues" evidence="1">
    <location>
        <begin position="740"/>
        <end position="749"/>
    </location>
</feature>
<reference evidence="2" key="1">
    <citation type="submission" date="2020-03" db="EMBL/GenBank/DDBJ databases">
        <title>The deep terrestrial virosphere.</title>
        <authorList>
            <person name="Holmfeldt K."/>
            <person name="Nilsson E."/>
            <person name="Simone D."/>
            <person name="Lopez-Fernandez M."/>
            <person name="Wu X."/>
            <person name="de Brujin I."/>
            <person name="Lundin D."/>
            <person name="Andersson A."/>
            <person name="Bertilsson S."/>
            <person name="Dopson M."/>
        </authorList>
    </citation>
    <scope>NUCLEOTIDE SEQUENCE</scope>
    <source>
        <strain evidence="2">MM415B01616</strain>
    </source>
</reference>
<evidence type="ECO:0000256" key="1">
    <source>
        <dbReference type="SAM" id="MobiDB-lite"/>
    </source>
</evidence>
<dbReference type="GO" id="GO:0032259">
    <property type="term" value="P:methylation"/>
    <property type="evidence" value="ECO:0007669"/>
    <property type="project" value="UniProtKB-KW"/>
</dbReference>